<accession>W4LPC2</accession>
<dbReference type="Proteomes" id="UP000019140">
    <property type="component" value="Unassembled WGS sequence"/>
</dbReference>
<dbReference type="EMBL" id="AZHX01001858">
    <property type="protein sequence ID" value="ETW99266.1"/>
    <property type="molecule type" value="Genomic_DNA"/>
</dbReference>
<dbReference type="PANTHER" id="PTHR35446:SF2">
    <property type="entry name" value="CARBOXYMUCONOLACTONE DECARBOXYLASE-LIKE DOMAIN-CONTAINING PROTEIN"/>
    <property type="match status" value="1"/>
</dbReference>
<dbReference type="NCBIfam" id="TIGR00778">
    <property type="entry name" value="ahpD_dom"/>
    <property type="match status" value="1"/>
</dbReference>
<dbReference type="InterPro" id="IPR004675">
    <property type="entry name" value="AhpD_core"/>
</dbReference>
<dbReference type="InterPro" id="IPR029032">
    <property type="entry name" value="AhpD-like"/>
</dbReference>
<reference evidence="2 3" key="1">
    <citation type="journal article" date="2014" name="Nature">
        <title>An environmental bacterial taxon with a large and distinct metabolic repertoire.</title>
        <authorList>
            <person name="Wilson M.C."/>
            <person name="Mori T."/>
            <person name="Ruckert C."/>
            <person name="Uria A.R."/>
            <person name="Helf M.J."/>
            <person name="Takada K."/>
            <person name="Gernert C."/>
            <person name="Steffens U.A."/>
            <person name="Heycke N."/>
            <person name="Schmitt S."/>
            <person name="Rinke C."/>
            <person name="Helfrich E.J."/>
            <person name="Brachmann A.O."/>
            <person name="Gurgui C."/>
            <person name="Wakimoto T."/>
            <person name="Kracht M."/>
            <person name="Crusemann M."/>
            <person name="Hentschel U."/>
            <person name="Abe I."/>
            <person name="Matsunaga S."/>
            <person name="Kalinowski J."/>
            <person name="Takeyama H."/>
            <person name="Piel J."/>
        </authorList>
    </citation>
    <scope>NUCLEOTIDE SEQUENCE [LARGE SCALE GENOMIC DNA]</scope>
    <source>
        <strain evidence="3">TSY2</strain>
    </source>
</reference>
<feature type="domain" description="Carboxymuconolactone decarboxylase-like" evidence="1">
    <location>
        <begin position="46"/>
        <end position="123"/>
    </location>
</feature>
<comment type="caution">
    <text evidence="2">The sequence shown here is derived from an EMBL/GenBank/DDBJ whole genome shotgun (WGS) entry which is preliminary data.</text>
</comment>
<protein>
    <submittedName>
        <fullName evidence="2">Alkylhydroperoxidase</fullName>
    </submittedName>
</protein>
<organism evidence="2 3">
    <name type="scientific">Candidatus Entotheonella gemina</name>
    <dbReference type="NCBI Taxonomy" id="1429439"/>
    <lineage>
        <taxon>Bacteria</taxon>
        <taxon>Pseudomonadati</taxon>
        <taxon>Nitrospinota/Tectimicrobiota group</taxon>
        <taxon>Candidatus Tectimicrobiota</taxon>
        <taxon>Candidatus Entotheonellia</taxon>
        <taxon>Candidatus Entotheonellales</taxon>
        <taxon>Candidatus Entotheonellaceae</taxon>
        <taxon>Candidatus Entotheonella</taxon>
    </lineage>
</organism>
<proteinExistence type="predicted"/>
<dbReference type="InterPro" id="IPR003779">
    <property type="entry name" value="CMD-like"/>
</dbReference>
<dbReference type="HOGENOM" id="CLU_082760_5_2_7"/>
<evidence type="ECO:0000313" key="3">
    <source>
        <dbReference type="Proteomes" id="UP000019140"/>
    </source>
</evidence>
<dbReference type="Gene3D" id="1.20.1290.10">
    <property type="entry name" value="AhpD-like"/>
    <property type="match status" value="1"/>
</dbReference>
<dbReference type="PATRIC" id="fig|1429439.4.peg.6940"/>
<evidence type="ECO:0000313" key="2">
    <source>
        <dbReference type="EMBL" id="ETW99266.1"/>
    </source>
</evidence>
<dbReference type="SUPFAM" id="SSF69118">
    <property type="entry name" value="AhpD-like"/>
    <property type="match status" value="1"/>
</dbReference>
<keyword evidence="3" id="KW-1185">Reference proteome</keyword>
<dbReference type="Pfam" id="PF02627">
    <property type="entry name" value="CMD"/>
    <property type="match status" value="1"/>
</dbReference>
<sequence>MATVHLIEYEEASPEVRAVYDDIRATRQSDFINNFWKALAHSPEQLKRTWEAVKVVMAPGALGALTKELIYIAISAANSCDYCIHSHTASARAKGMSETQYAELLAVIAMAHQTNGLATAMKVPVDPEFLVGGEGRGSLT</sequence>
<dbReference type="PANTHER" id="PTHR35446">
    <property type="entry name" value="SI:CH211-175M2.5"/>
    <property type="match status" value="1"/>
</dbReference>
<dbReference type="GO" id="GO:0051920">
    <property type="term" value="F:peroxiredoxin activity"/>
    <property type="evidence" value="ECO:0007669"/>
    <property type="project" value="InterPro"/>
</dbReference>
<gene>
    <name evidence="2" type="ORF">ETSY2_41270</name>
</gene>
<name>W4LPC2_9BACT</name>
<dbReference type="AlphaFoldDB" id="W4LPC2"/>
<evidence type="ECO:0000259" key="1">
    <source>
        <dbReference type="Pfam" id="PF02627"/>
    </source>
</evidence>